<gene>
    <name evidence="2" type="ORF">PsYK624_013540</name>
</gene>
<sequence>MRYTRETREKEAASTSSSWVVEAARRDAARGNARIDRDTVTYTTRGCLLVSHTIVLVLTWLKTYSQWREARRCKLNVSVSTCLLRDGTWFFLATLALNVAQIVASSTPDFPVDLFVTTLPAVLFNRFMLNLRSVDDTGEPPSPAAPPRLSRFSSPRFRIPESFLGNIGGPVDTGDGEYVEDSSEVVHTEEHWQERAWSQDETTGGPSAYM</sequence>
<keyword evidence="3" id="KW-1185">Reference proteome</keyword>
<protein>
    <submittedName>
        <fullName evidence="2">Uncharacterized protein</fullName>
    </submittedName>
</protein>
<dbReference type="EMBL" id="BPQB01000002">
    <property type="protein sequence ID" value="GJE85275.1"/>
    <property type="molecule type" value="Genomic_DNA"/>
</dbReference>
<evidence type="ECO:0000313" key="3">
    <source>
        <dbReference type="Proteomes" id="UP000703269"/>
    </source>
</evidence>
<evidence type="ECO:0000313" key="2">
    <source>
        <dbReference type="EMBL" id="GJE85275.1"/>
    </source>
</evidence>
<organism evidence="2 3">
    <name type="scientific">Phanerochaete sordida</name>
    <dbReference type="NCBI Taxonomy" id="48140"/>
    <lineage>
        <taxon>Eukaryota</taxon>
        <taxon>Fungi</taxon>
        <taxon>Dikarya</taxon>
        <taxon>Basidiomycota</taxon>
        <taxon>Agaricomycotina</taxon>
        <taxon>Agaricomycetes</taxon>
        <taxon>Polyporales</taxon>
        <taxon>Phanerochaetaceae</taxon>
        <taxon>Phanerochaete</taxon>
    </lineage>
</organism>
<dbReference type="Proteomes" id="UP000703269">
    <property type="component" value="Unassembled WGS sequence"/>
</dbReference>
<dbReference type="OrthoDB" id="2754842at2759"/>
<reference evidence="2 3" key="1">
    <citation type="submission" date="2021-08" db="EMBL/GenBank/DDBJ databases">
        <title>Draft Genome Sequence of Phanerochaete sordida strain YK-624.</title>
        <authorList>
            <person name="Mori T."/>
            <person name="Dohra H."/>
            <person name="Suzuki T."/>
            <person name="Kawagishi H."/>
            <person name="Hirai H."/>
        </authorList>
    </citation>
    <scope>NUCLEOTIDE SEQUENCE [LARGE SCALE GENOMIC DNA]</scope>
    <source>
        <strain evidence="2 3">YK-624</strain>
    </source>
</reference>
<evidence type="ECO:0000256" key="1">
    <source>
        <dbReference type="SAM" id="MobiDB-lite"/>
    </source>
</evidence>
<feature type="region of interest" description="Disordered" evidence="1">
    <location>
        <begin position="178"/>
        <end position="210"/>
    </location>
</feature>
<accession>A0A9P3G029</accession>
<feature type="compositionally biased region" description="Basic and acidic residues" evidence="1">
    <location>
        <begin position="184"/>
        <end position="198"/>
    </location>
</feature>
<proteinExistence type="predicted"/>
<dbReference type="AlphaFoldDB" id="A0A9P3G029"/>
<comment type="caution">
    <text evidence="2">The sequence shown here is derived from an EMBL/GenBank/DDBJ whole genome shotgun (WGS) entry which is preliminary data.</text>
</comment>
<name>A0A9P3G029_9APHY</name>
<feature type="compositionally biased region" description="Polar residues" evidence="1">
    <location>
        <begin position="199"/>
        <end position="210"/>
    </location>
</feature>